<evidence type="ECO:0000256" key="4">
    <source>
        <dbReference type="ARBA" id="ARBA00022475"/>
    </source>
</evidence>
<dbReference type="RefSeq" id="WP_085544253.1">
    <property type="nucleotide sequence ID" value="NZ_FXBB01000009.1"/>
</dbReference>
<evidence type="ECO:0000256" key="3">
    <source>
        <dbReference type="ARBA" id="ARBA00022448"/>
    </source>
</evidence>
<keyword evidence="6 9" id="KW-0067">ATP-binding</keyword>
<organism evidence="9 10">
    <name type="scientific">Dethiosulfovibrio salsuginis</name>
    <dbReference type="NCBI Taxonomy" id="561720"/>
    <lineage>
        <taxon>Bacteria</taxon>
        <taxon>Thermotogati</taxon>
        <taxon>Synergistota</taxon>
        <taxon>Synergistia</taxon>
        <taxon>Synergistales</taxon>
        <taxon>Dethiosulfovibrionaceae</taxon>
        <taxon>Dethiosulfovibrio</taxon>
    </lineage>
</organism>
<dbReference type="PROSITE" id="PS50893">
    <property type="entry name" value="ABC_TRANSPORTER_2"/>
    <property type="match status" value="1"/>
</dbReference>
<dbReference type="InterPro" id="IPR013563">
    <property type="entry name" value="Oligopep_ABC_C"/>
</dbReference>
<dbReference type="OrthoDB" id="9806285at2"/>
<keyword evidence="5" id="KW-0547">Nucleotide-binding</keyword>
<keyword evidence="7" id="KW-0472">Membrane</keyword>
<dbReference type="EMBL" id="FXBB01000009">
    <property type="protein sequence ID" value="SMG23410.1"/>
    <property type="molecule type" value="Genomic_DNA"/>
</dbReference>
<sequence length="330" mass="36631">MALLEVKNLKTYFDTDAGTVKAVDGVSFSIEPGKTLGIVGESGCGKSVTSLSIMQLLPKPVGRVAGGEILMNGKNLLDLSEPEMRKIRGNDISMIFQEPMTSLNPVYTIGEQIMEPLRFHQGMNDRQALDRAVEMIDLVGIPSPKQRVTEYPHQLSGGMRQRAMIAMALACNPALLIADEPTTALDVTVQAQILDLMNELRERLNSAIMFITHDLGVIAQMAQRVVVMYAGKVVEEADVEPLYGTPKHPYTQGLLRSIPRMDSDRERLDVIPGVVPSPLNFPGGCKFHNRCDRCMDRCVREESPLYLLKGNRKVRCWLYEDSAEREGAEE</sequence>
<dbReference type="SUPFAM" id="SSF52540">
    <property type="entry name" value="P-loop containing nucleoside triphosphate hydrolases"/>
    <property type="match status" value="1"/>
</dbReference>
<dbReference type="PANTHER" id="PTHR43297:SF2">
    <property type="entry name" value="DIPEPTIDE TRANSPORT ATP-BINDING PROTEIN DPPD"/>
    <property type="match status" value="1"/>
</dbReference>
<dbReference type="GO" id="GO:0015833">
    <property type="term" value="P:peptide transport"/>
    <property type="evidence" value="ECO:0007669"/>
    <property type="project" value="InterPro"/>
</dbReference>
<dbReference type="InterPro" id="IPR017871">
    <property type="entry name" value="ABC_transporter-like_CS"/>
</dbReference>
<dbReference type="Pfam" id="PF00005">
    <property type="entry name" value="ABC_tran"/>
    <property type="match status" value="1"/>
</dbReference>
<keyword evidence="10" id="KW-1185">Reference proteome</keyword>
<dbReference type="Proteomes" id="UP000193355">
    <property type="component" value="Unassembled WGS sequence"/>
</dbReference>
<dbReference type="Gene3D" id="3.40.50.300">
    <property type="entry name" value="P-loop containing nucleotide triphosphate hydrolases"/>
    <property type="match status" value="1"/>
</dbReference>
<keyword evidence="4" id="KW-1003">Cell membrane</keyword>
<comment type="subcellular location">
    <subcellularLocation>
        <location evidence="1">Cell membrane</location>
        <topology evidence="1">Peripheral membrane protein</topology>
    </subcellularLocation>
</comment>
<dbReference type="FunFam" id="3.40.50.300:FF:000016">
    <property type="entry name" value="Oligopeptide ABC transporter ATP-binding component"/>
    <property type="match status" value="1"/>
</dbReference>
<accession>A0A1X7J7B4</accession>
<dbReference type="AlphaFoldDB" id="A0A1X7J7B4"/>
<evidence type="ECO:0000256" key="1">
    <source>
        <dbReference type="ARBA" id="ARBA00004202"/>
    </source>
</evidence>
<dbReference type="InterPro" id="IPR003593">
    <property type="entry name" value="AAA+_ATPase"/>
</dbReference>
<comment type="similarity">
    <text evidence="2">Belongs to the ABC transporter superfamily.</text>
</comment>
<feature type="domain" description="ABC transporter" evidence="8">
    <location>
        <begin position="4"/>
        <end position="255"/>
    </location>
</feature>
<dbReference type="InterPro" id="IPR027417">
    <property type="entry name" value="P-loop_NTPase"/>
</dbReference>
<dbReference type="CDD" id="cd03257">
    <property type="entry name" value="ABC_NikE_OppD_transporters"/>
    <property type="match status" value="1"/>
</dbReference>
<dbReference type="InterPro" id="IPR003439">
    <property type="entry name" value="ABC_transporter-like_ATP-bd"/>
</dbReference>
<evidence type="ECO:0000256" key="2">
    <source>
        <dbReference type="ARBA" id="ARBA00005417"/>
    </source>
</evidence>
<evidence type="ECO:0000313" key="9">
    <source>
        <dbReference type="EMBL" id="SMG23410.1"/>
    </source>
</evidence>
<protein>
    <submittedName>
        <fullName evidence="9">Peptide/nickel transport system ATP-binding protein/oligopeptide transport system ATP-binding protein</fullName>
    </submittedName>
</protein>
<dbReference type="InterPro" id="IPR050388">
    <property type="entry name" value="ABC_Ni/Peptide_Import"/>
</dbReference>
<reference evidence="10" key="1">
    <citation type="submission" date="2017-04" db="EMBL/GenBank/DDBJ databases">
        <authorList>
            <person name="Varghese N."/>
            <person name="Submissions S."/>
        </authorList>
    </citation>
    <scope>NUCLEOTIDE SEQUENCE [LARGE SCALE GENOMIC DNA]</scope>
    <source>
        <strain evidence="10">USBA 82</strain>
    </source>
</reference>
<evidence type="ECO:0000256" key="7">
    <source>
        <dbReference type="ARBA" id="ARBA00023136"/>
    </source>
</evidence>
<evidence type="ECO:0000256" key="6">
    <source>
        <dbReference type="ARBA" id="ARBA00022840"/>
    </source>
</evidence>
<dbReference type="PROSITE" id="PS00211">
    <property type="entry name" value="ABC_TRANSPORTER_1"/>
    <property type="match status" value="1"/>
</dbReference>
<dbReference type="Pfam" id="PF08352">
    <property type="entry name" value="oligo_HPY"/>
    <property type="match status" value="1"/>
</dbReference>
<dbReference type="SMART" id="SM00382">
    <property type="entry name" value="AAA"/>
    <property type="match status" value="1"/>
</dbReference>
<proteinExistence type="inferred from homology"/>
<dbReference type="NCBIfam" id="TIGR01727">
    <property type="entry name" value="oligo_HPY"/>
    <property type="match status" value="1"/>
</dbReference>
<gene>
    <name evidence="9" type="ORF">SAMN06275492_10930</name>
</gene>
<evidence type="ECO:0000256" key="5">
    <source>
        <dbReference type="ARBA" id="ARBA00022741"/>
    </source>
</evidence>
<name>A0A1X7J7B4_9BACT</name>
<evidence type="ECO:0000313" key="10">
    <source>
        <dbReference type="Proteomes" id="UP000193355"/>
    </source>
</evidence>
<dbReference type="GO" id="GO:0005524">
    <property type="term" value="F:ATP binding"/>
    <property type="evidence" value="ECO:0007669"/>
    <property type="project" value="UniProtKB-KW"/>
</dbReference>
<keyword evidence="3" id="KW-0813">Transport</keyword>
<dbReference type="GO" id="GO:0016887">
    <property type="term" value="F:ATP hydrolysis activity"/>
    <property type="evidence" value="ECO:0007669"/>
    <property type="project" value="InterPro"/>
</dbReference>
<dbReference type="PANTHER" id="PTHR43297">
    <property type="entry name" value="OLIGOPEPTIDE TRANSPORT ATP-BINDING PROTEIN APPD"/>
    <property type="match status" value="1"/>
</dbReference>
<dbReference type="GO" id="GO:0005886">
    <property type="term" value="C:plasma membrane"/>
    <property type="evidence" value="ECO:0007669"/>
    <property type="project" value="UniProtKB-SubCell"/>
</dbReference>
<evidence type="ECO:0000259" key="8">
    <source>
        <dbReference type="PROSITE" id="PS50893"/>
    </source>
</evidence>
<dbReference type="STRING" id="561720.SAMN06275492_10930"/>